<evidence type="ECO:0000313" key="2">
    <source>
        <dbReference type="Proteomes" id="UP000276254"/>
    </source>
</evidence>
<protein>
    <submittedName>
        <fullName evidence="1">Uncharacterized protein</fullName>
    </submittedName>
</protein>
<organism evidence="1 2">
    <name type="scientific">Sphingomonas paeninsulae</name>
    <dbReference type="NCBI Taxonomy" id="2319844"/>
    <lineage>
        <taxon>Bacteria</taxon>
        <taxon>Pseudomonadati</taxon>
        <taxon>Pseudomonadota</taxon>
        <taxon>Alphaproteobacteria</taxon>
        <taxon>Sphingomonadales</taxon>
        <taxon>Sphingomonadaceae</taxon>
        <taxon>Sphingomonas</taxon>
    </lineage>
</organism>
<reference evidence="1 2" key="1">
    <citation type="submission" date="2018-09" db="EMBL/GenBank/DDBJ databases">
        <title>Sphingomonas peninsula sp. nov., isolated from fildes peninsula, Antarctic soil.</title>
        <authorList>
            <person name="Yingchao G."/>
        </authorList>
    </citation>
    <scope>NUCLEOTIDE SEQUENCE [LARGE SCALE GENOMIC DNA]</scope>
    <source>
        <strain evidence="1 2">YZ-8</strain>
    </source>
</reference>
<dbReference type="AlphaFoldDB" id="A0A494TE44"/>
<accession>A0A494TE44</accession>
<keyword evidence="2" id="KW-1185">Reference proteome</keyword>
<proteinExistence type="predicted"/>
<dbReference type="EMBL" id="CP032829">
    <property type="protein sequence ID" value="AYJ85532.1"/>
    <property type="molecule type" value="Genomic_DNA"/>
</dbReference>
<gene>
    <name evidence="1" type="ORF">D3Y57_05485</name>
</gene>
<name>A0A494TE44_SPHPE</name>
<dbReference type="Proteomes" id="UP000276254">
    <property type="component" value="Chromosome"/>
</dbReference>
<sequence length="213" mass="23564">MNPSTGCNRSAVYNYRRETWTFYDLPNVVAAATGAVTIGQTYTSVGSVTFDNIGGSYIGDEDEGEKHSLFCSRSDLVQGLTKSRILGIDLITGGRLVRPLEPEALKPALIERVSIDLDEMTSPLRSFKSFLGFYPQVSTRGSTVSTVQFQFGAAPYAGVEPVWDTLHSFDPAVNHKIDVRVAGRYLAYRLIHTGITDFDFSGFDMRMTQRGQR</sequence>
<dbReference type="KEGG" id="spha:D3Y57_05485"/>
<evidence type="ECO:0000313" key="1">
    <source>
        <dbReference type="EMBL" id="AYJ85532.1"/>
    </source>
</evidence>
<dbReference type="OrthoDB" id="8175892at2"/>